<evidence type="ECO:0000313" key="3">
    <source>
        <dbReference type="Proteomes" id="UP000624709"/>
    </source>
</evidence>
<protein>
    <submittedName>
        <fullName evidence="2">Uncharacterized protein</fullName>
    </submittedName>
</protein>
<evidence type="ECO:0000256" key="1">
    <source>
        <dbReference type="SAM" id="Phobius"/>
    </source>
</evidence>
<feature type="transmembrane region" description="Helical" evidence="1">
    <location>
        <begin position="51"/>
        <end position="74"/>
    </location>
</feature>
<reference evidence="2 3" key="1">
    <citation type="submission" date="2021-01" db="EMBL/GenBank/DDBJ databases">
        <title>Whole genome shotgun sequence of Actinoplanes palleronii NBRC 14916.</title>
        <authorList>
            <person name="Komaki H."/>
            <person name="Tamura T."/>
        </authorList>
    </citation>
    <scope>NUCLEOTIDE SEQUENCE [LARGE SCALE GENOMIC DNA]</scope>
    <source>
        <strain evidence="2 3">NBRC 14916</strain>
    </source>
</reference>
<accession>A0ABQ4BNP9</accession>
<evidence type="ECO:0000313" key="2">
    <source>
        <dbReference type="EMBL" id="GIE72288.1"/>
    </source>
</evidence>
<feature type="transmembrane region" description="Helical" evidence="1">
    <location>
        <begin position="12"/>
        <end position="39"/>
    </location>
</feature>
<comment type="caution">
    <text evidence="2">The sequence shown here is derived from an EMBL/GenBank/DDBJ whole genome shotgun (WGS) entry which is preliminary data.</text>
</comment>
<dbReference type="Proteomes" id="UP000624709">
    <property type="component" value="Unassembled WGS sequence"/>
</dbReference>
<dbReference type="RefSeq" id="WP_239164928.1">
    <property type="nucleotide sequence ID" value="NZ_BAAATY010000049.1"/>
</dbReference>
<organism evidence="2 3">
    <name type="scientific">Actinoplanes palleronii</name>
    <dbReference type="NCBI Taxonomy" id="113570"/>
    <lineage>
        <taxon>Bacteria</taxon>
        <taxon>Bacillati</taxon>
        <taxon>Actinomycetota</taxon>
        <taxon>Actinomycetes</taxon>
        <taxon>Micromonosporales</taxon>
        <taxon>Micromonosporaceae</taxon>
        <taxon>Actinoplanes</taxon>
    </lineage>
</organism>
<keyword evidence="3" id="KW-1185">Reference proteome</keyword>
<gene>
    <name evidence="2" type="ORF">Apa02nite_083960</name>
</gene>
<proteinExistence type="predicted"/>
<keyword evidence="1" id="KW-1133">Transmembrane helix</keyword>
<name>A0ABQ4BNP9_9ACTN</name>
<keyword evidence="1" id="KW-0812">Transmembrane</keyword>
<keyword evidence="1" id="KW-0472">Membrane</keyword>
<dbReference type="EMBL" id="BOMS01000140">
    <property type="protein sequence ID" value="GIE72288.1"/>
    <property type="molecule type" value="Genomic_DNA"/>
</dbReference>
<sequence>MIRETLPERREARWLLAGVLVSSIGRGLTLPFLFIYLTGVRGLSDAAAGGASAWATGATYLIPLATLLALPAVGRRLTATEHDRAETDGYRQVFPTAPSGACWPSACYS</sequence>